<dbReference type="PANTHER" id="PTHR43235">
    <property type="entry name" value="GLUTAMINE AMIDOTRANSFERASE PB2B2.05-RELATED"/>
    <property type="match status" value="1"/>
</dbReference>
<dbReference type="RefSeq" id="WP_071457067.1">
    <property type="nucleotide sequence ID" value="NZ_CP017267.1"/>
</dbReference>
<dbReference type="Gene3D" id="3.40.50.880">
    <property type="match status" value="1"/>
</dbReference>
<dbReference type="PANTHER" id="PTHR43235:SF1">
    <property type="entry name" value="GLUTAMINE AMIDOTRANSFERASE PB2B2.05-RELATED"/>
    <property type="match status" value="1"/>
</dbReference>
<dbReference type="OrthoDB" id="9813383at2"/>
<dbReference type="STRING" id="519472.BHY08_06295"/>
<proteinExistence type="predicted"/>
<dbReference type="InterPro" id="IPR029062">
    <property type="entry name" value="Class_I_gatase-like"/>
</dbReference>
<dbReference type="CDD" id="cd01745">
    <property type="entry name" value="GATase1_2"/>
    <property type="match status" value="1"/>
</dbReference>
<sequence>MKKMIGISANEIIDSGETLHNLPISYLPAGYVRAVQEVGGVPVVIPLGKKEDAKTYVSLIDKLILTGGQNVTPTLYLEGKEPINEHLSLLERDVFEMALIKEAIKQQKPIFGVCRGMQLVNVYLGGTLHQDLSLRNPEPIRHMQAPIERWVATHDIYLESDSLLRPIYGANATVNSFHFQSINKIGNDLKITAVSEDGVVESIESSSDNHKILGVQWHPDFAYDTLEKEKEVFDFVVNSF</sequence>
<name>A0A1J0A6D9_9ENTE</name>
<accession>A0A1J0A6D9</accession>
<dbReference type="InterPro" id="IPR044668">
    <property type="entry name" value="PuuD-like"/>
</dbReference>
<dbReference type="GO" id="GO:0006598">
    <property type="term" value="P:polyamine catabolic process"/>
    <property type="evidence" value="ECO:0007669"/>
    <property type="project" value="TreeGrafter"/>
</dbReference>
<keyword evidence="2" id="KW-1185">Reference proteome</keyword>
<dbReference type="SUPFAM" id="SSF52317">
    <property type="entry name" value="Class I glutamine amidotransferase-like"/>
    <property type="match status" value="1"/>
</dbReference>
<dbReference type="Proteomes" id="UP000191200">
    <property type="component" value="Chromosome"/>
</dbReference>
<dbReference type="PROSITE" id="PS51273">
    <property type="entry name" value="GATASE_TYPE_1"/>
    <property type="match status" value="1"/>
</dbReference>
<keyword evidence="1" id="KW-0378">Hydrolase</keyword>
<dbReference type="GO" id="GO:0005829">
    <property type="term" value="C:cytosol"/>
    <property type="evidence" value="ECO:0007669"/>
    <property type="project" value="TreeGrafter"/>
</dbReference>
<evidence type="ECO:0000313" key="2">
    <source>
        <dbReference type="Proteomes" id="UP000191200"/>
    </source>
</evidence>
<dbReference type="EMBL" id="CP017267">
    <property type="protein sequence ID" value="APB31473.1"/>
    <property type="molecule type" value="Genomic_DNA"/>
</dbReference>
<organism evidence="1 2">
    <name type="scientific">Vagococcus teuberi</name>
    <dbReference type="NCBI Taxonomy" id="519472"/>
    <lineage>
        <taxon>Bacteria</taxon>
        <taxon>Bacillati</taxon>
        <taxon>Bacillota</taxon>
        <taxon>Bacilli</taxon>
        <taxon>Lactobacillales</taxon>
        <taxon>Enterococcaceae</taxon>
        <taxon>Vagococcus</taxon>
    </lineage>
</organism>
<dbReference type="KEGG" id="vte:BHY08_06295"/>
<reference evidence="1 2" key="1">
    <citation type="submission" date="2016-09" db="EMBL/GenBank/DDBJ databases">
        <title>Vagococcus teuberi sp. nov., isolated from the Malian artisanal sour milk fene.</title>
        <authorList>
            <person name="Wullschleger S."/>
            <person name="Seifert C."/>
            <person name="Baumgartner S."/>
            <person name="Lacroix C."/>
            <person name="Bonfoh B."/>
            <person name="Stevens M.J."/>
            <person name="Meile L."/>
        </authorList>
    </citation>
    <scope>NUCLEOTIDE SEQUENCE [LARGE SCALE GENOMIC DNA]</scope>
    <source>
        <strain evidence="1 2">DSM 21459</strain>
    </source>
</reference>
<dbReference type="Pfam" id="PF07722">
    <property type="entry name" value="Peptidase_C26"/>
    <property type="match status" value="1"/>
</dbReference>
<evidence type="ECO:0000313" key="1">
    <source>
        <dbReference type="EMBL" id="APB31473.1"/>
    </source>
</evidence>
<dbReference type="GO" id="GO:0033969">
    <property type="term" value="F:gamma-glutamyl-gamma-aminobutyrate hydrolase activity"/>
    <property type="evidence" value="ECO:0007669"/>
    <property type="project" value="TreeGrafter"/>
</dbReference>
<dbReference type="InterPro" id="IPR011697">
    <property type="entry name" value="Peptidase_C26"/>
</dbReference>
<protein>
    <submittedName>
        <fullName evidence="1">Gamma-glutamyl-gamma-aminobutyrate hydrolase</fullName>
    </submittedName>
</protein>
<gene>
    <name evidence="1" type="ORF">BHY08_06295</name>
</gene>
<dbReference type="AlphaFoldDB" id="A0A1J0A6D9"/>